<gene>
    <name evidence="2" type="ORF">SAMN05421812_11018</name>
</gene>
<sequence>MADANVGRRMMTPSWDPPWIVVDRQLDSVIMARWPGRLFRIASVPSSSEEERLAVAGAAEGLHADARYTRFFVADVLAELPTGTLFGPHGDAVVEILECARHLTEPVARKLAAAQWWMIRQRVDVDAPGSPAQRRHWLVGFGNCYGRFQPMIFPGRWLMRSSTARVSPGPWTLRLVHFAEVLSRRMRETGGSTVVAGIETPSGAEPAVFMPRSASRLDGDGASVGRRTSRPRSSSPAAGSHLADTCGAATS</sequence>
<dbReference type="Proteomes" id="UP000198362">
    <property type="component" value="Unassembled WGS sequence"/>
</dbReference>
<evidence type="ECO:0000313" key="3">
    <source>
        <dbReference type="Proteomes" id="UP000198362"/>
    </source>
</evidence>
<keyword evidence="3" id="KW-1185">Reference proteome</keyword>
<evidence type="ECO:0000256" key="1">
    <source>
        <dbReference type="SAM" id="MobiDB-lite"/>
    </source>
</evidence>
<protein>
    <submittedName>
        <fullName evidence="2">Uncharacterized protein</fullName>
    </submittedName>
</protein>
<organism evidence="2 3">
    <name type="scientific">Asanoa hainanensis</name>
    <dbReference type="NCBI Taxonomy" id="560556"/>
    <lineage>
        <taxon>Bacteria</taxon>
        <taxon>Bacillati</taxon>
        <taxon>Actinomycetota</taxon>
        <taxon>Actinomycetes</taxon>
        <taxon>Micromonosporales</taxon>
        <taxon>Micromonosporaceae</taxon>
        <taxon>Asanoa</taxon>
    </lineage>
</organism>
<proteinExistence type="predicted"/>
<feature type="compositionally biased region" description="Low complexity" evidence="1">
    <location>
        <begin position="223"/>
        <end position="240"/>
    </location>
</feature>
<dbReference type="AlphaFoldDB" id="A0A239NRI4"/>
<reference evidence="2 3" key="1">
    <citation type="submission" date="2017-06" db="EMBL/GenBank/DDBJ databases">
        <authorList>
            <person name="Kim H.J."/>
            <person name="Triplett B.A."/>
        </authorList>
    </citation>
    <scope>NUCLEOTIDE SEQUENCE [LARGE SCALE GENOMIC DNA]</scope>
    <source>
        <strain evidence="2 3">CGMCC 4.5593</strain>
    </source>
</reference>
<dbReference type="EMBL" id="FZPH01000010">
    <property type="protein sequence ID" value="SNT56719.1"/>
    <property type="molecule type" value="Genomic_DNA"/>
</dbReference>
<feature type="region of interest" description="Disordered" evidence="1">
    <location>
        <begin position="210"/>
        <end position="251"/>
    </location>
</feature>
<evidence type="ECO:0000313" key="2">
    <source>
        <dbReference type="EMBL" id="SNT56719.1"/>
    </source>
</evidence>
<accession>A0A239NRI4</accession>
<name>A0A239NRI4_9ACTN</name>